<comment type="function">
    <text evidence="2 13">Catalyzes the gamma-elimination of phosphate from L-phosphohomoserine and the beta-addition of water to produce L-threonine.</text>
</comment>
<sequence length="368" mass="40002">MSILKRLPRIFDRSHEYKHWPGLIKAYKKWLPVTDKTPIITLQEGATPLIPLKSINELIGKNVKIFVKYDGLNPTGSFKDRGMTMAISKAKEDNCEAVICASTGNTSASAAAYAKRGGMKSFVLIPDGYVAQGKLAQALVYGAEVLAIKGNFDKALNIVQELSNRYPITLVNSVNPYRIQGQKTAAFEIIDSIGEAPDWLCIPMGNAGNITAYWMGFEEYYKAGKSKKLPKMMGFQAIGSAPLVFNKTIENPETIATAIRIGNPVNKEKAFIVKGKSKGKFTAVTDKEIIDAYKLLGKEEGIFCEPASAASIAGLIKLKEEIPPNSTIVCVLTGNGLKDPDCAINNNDASFKNNLEPNSDEIAKAIGF</sequence>
<evidence type="ECO:0000256" key="8">
    <source>
        <dbReference type="ARBA" id="ARBA00022697"/>
    </source>
</evidence>
<dbReference type="KEGG" id="pmj:P9211_18541"/>
<evidence type="ECO:0000259" key="16">
    <source>
        <dbReference type="Pfam" id="PF00291"/>
    </source>
</evidence>
<dbReference type="NCBIfam" id="TIGR00260">
    <property type="entry name" value="thrC"/>
    <property type="match status" value="1"/>
</dbReference>
<dbReference type="STRING" id="93059.P9211_18541"/>
<evidence type="ECO:0000256" key="3">
    <source>
        <dbReference type="ARBA" id="ARBA00004979"/>
    </source>
</evidence>
<dbReference type="Gene3D" id="3.40.50.1100">
    <property type="match status" value="2"/>
</dbReference>
<accession>A9BDS3</accession>
<evidence type="ECO:0000256" key="10">
    <source>
        <dbReference type="ARBA" id="ARBA00023239"/>
    </source>
</evidence>
<dbReference type="GO" id="GO:0030170">
    <property type="term" value="F:pyridoxal phosphate binding"/>
    <property type="evidence" value="ECO:0007669"/>
    <property type="project" value="InterPro"/>
</dbReference>
<keyword evidence="8 13" id="KW-0791">Threonine biosynthesis</keyword>
<comment type="similarity">
    <text evidence="4 13">Belongs to the threonine synthase family.</text>
</comment>
<feature type="domain" description="Tryptophan synthase beta chain-like PALP" evidence="16">
    <location>
        <begin position="40"/>
        <end position="334"/>
    </location>
</feature>
<dbReference type="EMBL" id="CP000878">
    <property type="protein sequence ID" value="ABX09785.1"/>
    <property type="molecule type" value="Genomic_DNA"/>
</dbReference>
<proteinExistence type="inferred from homology"/>
<comment type="pathway">
    <text evidence="3 13">Amino-acid biosynthesis; L-threonine biosynthesis; L-threonine from L-aspartate: step 5/5.</text>
</comment>
<comment type="cofactor">
    <cofactor evidence="1 13 14">
        <name>pyridoxal 5'-phosphate</name>
        <dbReference type="ChEBI" id="CHEBI:597326"/>
    </cofactor>
</comment>
<evidence type="ECO:0000256" key="13">
    <source>
        <dbReference type="PIRNR" id="PIRNR038945"/>
    </source>
</evidence>
<dbReference type="Proteomes" id="UP000000788">
    <property type="component" value="Chromosome"/>
</dbReference>
<feature type="modified residue" description="N6-(pyridoxal phosphate)lysine" evidence="15">
    <location>
        <position position="79"/>
    </location>
</feature>
<organism evidence="17 18">
    <name type="scientific">Prochlorococcus marinus (strain MIT 9211)</name>
    <dbReference type="NCBI Taxonomy" id="93059"/>
    <lineage>
        <taxon>Bacteria</taxon>
        <taxon>Bacillati</taxon>
        <taxon>Cyanobacteriota</taxon>
        <taxon>Cyanophyceae</taxon>
        <taxon>Synechococcales</taxon>
        <taxon>Prochlorococcaceae</taxon>
        <taxon>Prochlorococcus</taxon>
    </lineage>
</organism>
<reference evidence="17 18" key="1">
    <citation type="journal article" date="2007" name="PLoS Genet.">
        <title>Patterns and implications of gene gain and loss in the evolution of Prochlorococcus.</title>
        <authorList>
            <person name="Kettler G.C."/>
            <person name="Martiny A.C."/>
            <person name="Huang K."/>
            <person name="Zucker J."/>
            <person name="Coleman M.L."/>
            <person name="Rodrigue S."/>
            <person name="Chen F."/>
            <person name="Lapidus A."/>
            <person name="Ferriera S."/>
            <person name="Johnson J."/>
            <person name="Steglich C."/>
            <person name="Church G.M."/>
            <person name="Richardson P."/>
            <person name="Chisholm S.W."/>
        </authorList>
    </citation>
    <scope>NUCLEOTIDE SEQUENCE [LARGE SCALE GENOMIC DNA]</scope>
    <source>
        <strain evidence="18">MIT 9211</strain>
    </source>
</reference>
<dbReference type="Pfam" id="PF00291">
    <property type="entry name" value="PALP"/>
    <property type="match status" value="1"/>
</dbReference>
<dbReference type="HOGENOM" id="CLU_028142_0_0_3"/>
<evidence type="ECO:0000313" key="18">
    <source>
        <dbReference type="Proteomes" id="UP000000788"/>
    </source>
</evidence>
<dbReference type="GO" id="GO:0009088">
    <property type="term" value="P:threonine biosynthetic process"/>
    <property type="evidence" value="ECO:0007669"/>
    <property type="project" value="UniProtKB-UniRule"/>
</dbReference>
<dbReference type="PANTHER" id="PTHR10314">
    <property type="entry name" value="CYSTATHIONINE BETA-SYNTHASE"/>
    <property type="match status" value="1"/>
</dbReference>
<comment type="catalytic activity">
    <reaction evidence="11 13">
        <text>O-phospho-L-homoserine + H2O = L-threonine + phosphate</text>
        <dbReference type="Rhea" id="RHEA:10840"/>
        <dbReference type="ChEBI" id="CHEBI:15377"/>
        <dbReference type="ChEBI" id="CHEBI:43474"/>
        <dbReference type="ChEBI" id="CHEBI:57590"/>
        <dbReference type="ChEBI" id="CHEBI:57926"/>
        <dbReference type="EC" id="4.2.3.1"/>
    </reaction>
</comment>
<dbReference type="eggNOG" id="COG0498">
    <property type="taxonomic scope" value="Bacteria"/>
</dbReference>
<protein>
    <recommendedName>
        <fullName evidence="6 12">Threonine synthase</fullName>
        <ecNumber evidence="5 12">4.2.3.1</ecNumber>
    </recommendedName>
</protein>
<dbReference type="GO" id="GO:0004795">
    <property type="term" value="F:threonine synthase activity"/>
    <property type="evidence" value="ECO:0007669"/>
    <property type="project" value="UniProtKB-UniRule"/>
</dbReference>
<dbReference type="InterPro" id="IPR004450">
    <property type="entry name" value="Thr_synthase-like"/>
</dbReference>
<keyword evidence="18" id="KW-1185">Reference proteome</keyword>
<keyword evidence="9 13" id="KW-0663">Pyridoxal phosphate</keyword>
<dbReference type="AlphaFoldDB" id="A9BDS3"/>
<feature type="binding site" evidence="14">
    <location>
        <position position="105"/>
    </location>
    <ligand>
        <name>pyridoxal 5'-phosphate</name>
        <dbReference type="ChEBI" id="CHEBI:597326"/>
    </ligand>
</feature>
<keyword evidence="7 13" id="KW-0028">Amino-acid biosynthesis</keyword>
<evidence type="ECO:0000256" key="6">
    <source>
        <dbReference type="ARBA" id="ARBA00018679"/>
    </source>
</evidence>
<gene>
    <name evidence="17" type="primary">thrC</name>
    <name evidence="17" type="ordered locus">P9211_18541</name>
</gene>
<dbReference type="CDD" id="cd01563">
    <property type="entry name" value="Thr-synth_1"/>
    <property type="match status" value="1"/>
</dbReference>
<feature type="binding site" evidence="14">
    <location>
        <begin position="205"/>
        <end position="209"/>
    </location>
    <ligand>
        <name>pyridoxal 5'-phosphate</name>
        <dbReference type="ChEBI" id="CHEBI:597326"/>
    </ligand>
</feature>
<name>A9BDS3_PROM4</name>
<evidence type="ECO:0000256" key="7">
    <source>
        <dbReference type="ARBA" id="ARBA00022605"/>
    </source>
</evidence>
<evidence type="ECO:0000256" key="14">
    <source>
        <dbReference type="PIRSR" id="PIRSR038945-1"/>
    </source>
</evidence>
<dbReference type="UniPathway" id="UPA00050">
    <property type="reaction ID" value="UER00065"/>
</dbReference>
<dbReference type="FunFam" id="3.40.50.1100:FF:000014">
    <property type="entry name" value="Threonine synthase"/>
    <property type="match status" value="1"/>
</dbReference>
<dbReference type="OrthoDB" id="9778118at2"/>
<evidence type="ECO:0000256" key="4">
    <source>
        <dbReference type="ARBA" id="ARBA00005517"/>
    </source>
</evidence>
<evidence type="ECO:0000256" key="15">
    <source>
        <dbReference type="PIRSR" id="PIRSR038945-2"/>
    </source>
</evidence>
<evidence type="ECO:0000256" key="12">
    <source>
        <dbReference type="NCBIfam" id="TIGR00260"/>
    </source>
</evidence>
<keyword evidence="10 13" id="KW-0456">Lyase</keyword>
<evidence type="ECO:0000256" key="11">
    <source>
        <dbReference type="ARBA" id="ARBA00049144"/>
    </source>
</evidence>
<evidence type="ECO:0000256" key="9">
    <source>
        <dbReference type="ARBA" id="ARBA00022898"/>
    </source>
</evidence>
<evidence type="ECO:0000313" key="17">
    <source>
        <dbReference type="EMBL" id="ABX09785.1"/>
    </source>
</evidence>
<dbReference type="RefSeq" id="WP_012196405.1">
    <property type="nucleotide sequence ID" value="NC_009976.1"/>
</dbReference>
<dbReference type="SUPFAM" id="SSF53686">
    <property type="entry name" value="Tryptophan synthase beta subunit-like PLP-dependent enzymes"/>
    <property type="match status" value="1"/>
</dbReference>
<dbReference type="InterPro" id="IPR050214">
    <property type="entry name" value="Cys_Synth/Cystath_Beta-Synth"/>
</dbReference>
<dbReference type="InterPro" id="IPR036052">
    <property type="entry name" value="TrpB-like_PALP_sf"/>
</dbReference>
<evidence type="ECO:0000256" key="2">
    <source>
        <dbReference type="ARBA" id="ARBA00003648"/>
    </source>
</evidence>
<dbReference type="PROSITE" id="PS00165">
    <property type="entry name" value="DEHYDRATASE_SER_THR"/>
    <property type="match status" value="1"/>
</dbReference>
<feature type="binding site" evidence="14">
    <location>
        <position position="333"/>
    </location>
    <ligand>
        <name>pyridoxal 5'-phosphate</name>
        <dbReference type="ChEBI" id="CHEBI:597326"/>
    </ligand>
</feature>
<dbReference type="EC" id="4.2.3.1" evidence="5 12"/>
<evidence type="ECO:0000256" key="1">
    <source>
        <dbReference type="ARBA" id="ARBA00001933"/>
    </source>
</evidence>
<dbReference type="InterPro" id="IPR001926">
    <property type="entry name" value="TrpB-like_PALP"/>
</dbReference>
<dbReference type="InterPro" id="IPR026260">
    <property type="entry name" value="Thr_Synthase_bac/arc"/>
</dbReference>
<evidence type="ECO:0000256" key="5">
    <source>
        <dbReference type="ARBA" id="ARBA00013028"/>
    </source>
</evidence>
<dbReference type="InterPro" id="IPR000634">
    <property type="entry name" value="Ser/Thr_deHydtase_PyrdxlP-BS"/>
</dbReference>
<dbReference type="PIRSF" id="PIRSF038945">
    <property type="entry name" value="Thr_synthase"/>
    <property type="match status" value="1"/>
</dbReference>